<dbReference type="GO" id="GO:0000981">
    <property type="term" value="F:DNA-binding transcription factor activity, RNA polymerase II-specific"/>
    <property type="evidence" value="ECO:0007669"/>
    <property type="project" value="TreeGrafter"/>
</dbReference>
<gene>
    <name evidence="3" type="ORF">DILT_LOCUS13004</name>
</gene>
<evidence type="ECO:0000256" key="1">
    <source>
        <dbReference type="SAM" id="MobiDB-lite"/>
    </source>
</evidence>
<feature type="non-terminal residue" evidence="3">
    <location>
        <position position="245"/>
    </location>
</feature>
<dbReference type="Proteomes" id="UP000281553">
    <property type="component" value="Unassembled WGS sequence"/>
</dbReference>
<feature type="region of interest" description="Disordered" evidence="1">
    <location>
        <begin position="1"/>
        <end position="53"/>
    </location>
</feature>
<dbReference type="OrthoDB" id="10056949at2759"/>
<accession>A0A3P7M652</accession>
<dbReference type="PANTHER" id="PTHR12619:SF5">
    <property type="entry name" value="TRANSCRIPTION FACTOR RFX4"/>
    <property type="match status" value="1"/>
</dbReference>
<dbReference type="GO" id="GO:0000978">
    <property type="term" value="F:RNA polymerase II cis-regulatory region sequence-specific DNA binding"/>
    <property type="evidence" value="ECO:0007669"/>
    <property type="project" value="TreeGrafter"/>
</dbReference>
<dbReference type="InterPro" id="IPR057321">
    <property type="entry name" value="RFX1-4/6/8-like_BCD"/>
</dbReference>
<feature type="domain" description="RFX1-4/6/8-like BCD" evidence="2">
    <location>
        <begin position="144"/>
        <end position="196"/>
    </location>
</feature>
<evidence type="ECO:0000259" key="2">
    <source>
        <dbReference type="Pfam" id="PF25340"/>
    </source>
</evidence>
<dbReference type="InterPro" id="IPR039779">
    <property type="entry name" value="RFX-like"/>
</dbReference>
<sequence>MDPLHETPEPTISTGRTEVEEAEDEEEEEEVLREASHEDEEEEEDEAERCAGMEDVDVLNKKPKMVDAVSERRRRRSGGITLVQLHSELHTLISVKASLSCWIVWLDKIVHRCLSSRASGPKRANAARHLMLVWNYYSRASGPKRANAARHLMLVWNYYSSLLMRELTLRFALSFGSCYLLWMLCDEYLSFRLEQVASSPLMTLPVDSHLNDKTTTTTTSTATITSSSYNSMDVFASSASKDSRL</sequence>
<protein>
    <recommendedName>
        <fullName evidence="2">RFX1-4/6/8-like BCD domain-containing protein</fullName>
    </recommendedName>
</protein>
<dbReference type="EMBL" id="UYRU01068456">
    <property type="protein sequence ID" value="VDN17728.1"/>
    <property type="molecule type" value="Genomic_DNA"/>
</dbReference>
<evidence type="ECO:0000313" key="3">
    <source>
        <dbReference type="EMBL" id="VDN17728.1"/>
    </source>
</evidence>
<reference evidence="3 4" key="1">
    <citation type="submission" date="2018-11" db="EMBL/GenBank/DDBJ databases">
        <authorList>
            <consortium name="Pathogen Informatics"/>
        </authorList>
    </citation>
    <scope>NUCLEOTIDE SEQUENCE [LARGE SCALE GENOMIC DNA]</scope>
</reference>
<feature type="compositionally biased region" description="Acidic residues" evidence="1">
    <location>
        <begin position="20"/>
        <end position="47"/>
    </location>
</feature>
<feature type="domain" description="RFX1-4/6/8-like BCD" evidence="2">
    <location>
        <begin position="81"/>
        <end position="138"/>
    </location>
</feature>
<organism evidence="3 4">
    <name type="scientific">Dibothriocephalus latus</name>
    <name type="common">Fish tapeworm</name>
    <name type="synonym">Diphyllobothrium latum</name>
    <dbReference type="NCBI Taxonomy" id="60516"/>
    <lineage>
        <taxon>Eukaryota</taxon>
        <taxon>Metazoa</taxon>
        <taxon>Spiralia</taxon>
        <taxon>Lophotrochozoa</taxon>
        <taxon>Platyhelminthes</taxon>
        <taxon>Cestoda</taxon>
        <taxon>Eucestoda</taxon>
        <taxon>Diphyllobothriidea</taxon>
        <taxon>Diphyllobothriidae</taxon>
        <taxon>Dibothriocephalus</taxon>
    </lineage>
</organism>
<name>A0A3P7M652_DIBLA</name>
<proteinExistence type="predicted"/>
<keyword evidence="4" id="KW-1185">Reference proteome</keyword>
<dbReference type="AlphaFoldDB" id="A0A3P7M652"/>
<evidence type="ECO:0000313" key="4">
    <source>
        <dbReference type="Proteomes" id="UP000281553"/>
    </source>
</evidence>
<dbReference type="Pfam" id="PF25340">
    <property type="entry name" value="BCD_RFX"/>
    <property type="match status" value="2"/>
</dbReference>
<dbReference type="PANTHER" id="PTHR12619">
    <property type="entry name" value="RFX TRANSCRIPTION FACTOR FAMILY"/>
    <property type="match status" value="1"/>
</dbReference>